<reference evidence="10" key="1">
    <citation type="submission" date="2015-02" db="EMBL/GenBank/DDBJ databases">
        <title>Genome sequencing for Strongylocentrotus purpuratus.</title>
        <authorList>
            <person name="Murali S."/>
            <person name="Liu Y."/>
            <person name="Vee V."/>
            <person name="English A."/>
            <person name="Wang M."/>
            <person name="Skinner E."/>
            <person name="Han Y."/>
            <person name="Muzny D.M."/>
            <person name="Worley K.C."/>
            <person name="Gibbs R.A."/>
        </authorList>
    </citation>
    <scope>NUCLEOTIDE SEQUENCE</scope>
</reference>
<dbReference type="KEGG" id="spu:580525"/>
<dbReference type="GeneID" id="580525"/>
<dbReference type="GO" id="GO:0019905">
    <property type="term" value="F:syntaxin binding"/>
    <property type="evidence" value="ECO:0000318"/>
    <property type="project" value="GO_Central"/>
</dbReference>
<proteinExistence type="inferred from homology"/>
<protein>
    <recommendedName>
        <fullName evidence="11">Alpha-soluble NSF attachment protein</fullName>
    </recommendedName>
</protein>
<evidence type="ECO:0000256" key="4">
    <source>
        <dbReference type="ARBA" id="ARBA00022892"/>
    </source>
</evidence>
<dbReference type="FunFam" id="1.25.40.10:FF:000028">
    <property type="entry name" value="beta-soluble NSF attachment protein-like isoform X1"/>
    <property type="match status" value="1"/>
</dbReference>
<dbReference type="AlphaFoldDB" id="A0A7M7TGN9"/>
<evidence type="ECO:0000256" key="6">
    <source>
        <dbReference type="ARBA" id="ARBA00023136"/>
    </source>
</evidence>
<dbReference type="CDD" id="cd15832">
    <property type="entry name" value="SNAP"/>
    <property type="match status" value="1"/>
</dbReference>
<keyword evidence="4 7" id="KW-0931">ER-Golgi transport</keyword>
<dbReference type="InterPro" id="IPR011990">
    <property type="entry name" value="TPR-like_helical_dom_sf"/>
</dbReference>
<feature type="coiled-coil region" evidence="8">
    <location>
        <begin position="126"/>
        <end position="153"/>
    </location>
</feature>
<dbReference type="PRINTS" id="PR00448">
    <property type="entry name" value="NSFATTACHMNT"/>
</dbReference>
<dbReference type="FunCoup" id="A0A7M7TGN9">
    <property type="interactions" value="2689"/>
</dbReference>
<dbReference type="GO" id="GO:0035494">
    <property type="term" value="P:SNARE complex disassembly"/>
    <property type="evidence" value="ECO:0000318"/>
    <property type="project" value="GO_Central"/>
</dbReference>
<evidence type="ECO:0000256" key="5">
    <source>
        <dbReference type="ARBA" id="ARBA00022927"/>
    </source>
</evidence>
<organism evidence="9 10">
    <name type="scientific">Strongylocentrotus purpuratus</name>
    <name type="common">Purple sea urchin</name>
    <dbReference type="NCBI Taxonomy" id="7668"/>
    <lineage>
        <taxon>Eukaryota</taxon>
        <taxon>Metazoa</taxon>
        <taxon>Echinodermata</taxon>
        <taxon>Eleutherozoa</taxon>
        <taxon>Echinozoa</taxon>
        <taxon>Echinoidea</taxon>
        <taxon>Euechinoidea</taxon>
        <taxon>Echinacea</taxon>
        <taxon>Camarodonta</taxon>
        <taxon>Echinidea</taxon>
        <taxon>Strongylocentrotidae</taxon>
        <taxon>Strongylocentrotus</taxon>
    </lineage>
</organism>
<keyword evidence="10" id="KW-1185">Reference proteome</keyword>
<dbReference type="PANTHER" id="PTHR13768:SF8">
    <property type="entry name" value="ALPHA-SOLUBLE NSF ATTACHMENT PROTEIN"/>
    <property type="match status" value="1"/>
</dbReference>
<dbReference type="Pfam" id="PF14938">
    <property type="entry name" value="SNAP"/>
    <property type="match status" value="1"/>
</dbReference>
<keyword evidence="8" id="KW-0175">Coiled coil</keyword>
<comment type="function">
    <text evidence="7">Required for vesicular transport between the endoplasmic reticulum and the Golgi apparatus.</text>
</comment>
<dbReference type="EnsemblMetazoa" id="XM_780577">
    <property type="protein sequence ID" value="XP_785670"/>
    <property type="gene ID" value="LOC580525"/>
</dbReference>
<evidence type="ECO:0000256" key="7">
    <source>
        <dbReference type="RuleBase" id="RU367013"/>
    </source>
</evidence>
<name>A0A7M7TGN9_STRPU</name>
<evidence type="ECO:0000313" key="10">
    <source>
        <dbReference type="Proteomes" id="UP000007110"/>
    </source>
</evidence>
<evidence type="ECO:0000313" key="9">
    <source>
        <dbReference type="EnsemblMetazoa" id="XP_785670"/>
    </source>
</evidence>
<reference evidence="9" key="2">
    <citation type="submission" date="2021-01" db="UniProtKB">
        <authorList>
            <consortium name="EnsemblMetazoa"/>
        </authorList>
    </citation>
    <scope>IDENTIFICATION</scope>
</reference>
<comment type="similarity">
    <text evidence="2 7">Belongs to the SNAP family.</text>
</comment>
<dbReference type="InterPro" id="IPR000744">
    <property type="entry name" value="NSF_attach"/>
</dbReference>
<evidence type="ECO:0000256" key="3">
    <source>
        <dbReference type="ARBA" id="ARBA00022448"/>
    </source>
</evidence>
<dbReference type="GO" id="GO:0006886">
    <property type="term" value="P:intracellular protein transport"/>
    <property type="evidence" value="ECO:0000318"/>
    <property type="project" value="GO_Central"/>
</dbReference>
<dbReference type="SUPFAM" id="SSF48452">
    <property type="entry name" value="TPR-like"/>
    <property type="match status" value="1"/>
</dbReference>
<evidence type="ECO:0000256" key="8">
    <source>
        <dbReference type="SAM" id="Coils"/>
    </source>
</evidence>
<keyword evidence="6 7" id="KW-0472">Membrane</keyword>
<keyword evidence="5 7" id="KW-0653">Protein transport</keyword>
<dbReference type="PANTHER" id="PTHR13768">
    <property type="entry name" value="SOLUBLE NSF ATTACHMENT PROTEIN SNAP"/>
    <property type="match status" value="1"/>
</dbReference>
<accession>A0A7M7TGN9</accession>
<evidence type="ECO:0000256" key="2">
    <source>
        <dbReference type="ARBA" id="ARBA00010050"/>
    </source>
</evidence>
<dbReference type="Proteomes" id="UP000007110">
    <property type="component" value="Unassembled WGS sequence"/>
</dbReference>
<sequence length="292" mass="32905">MADNEVKGKQFMADADKKLKSSQGFFGSMFGGPQKQEEACELYQRAANMFKMAKKWQEAGDAFCRAATVSISLDSKHEAATSYVDAGSCYKKVDPKKAISSLQQAIEIYTDKGKFTMAAKHYISIAEIYENELIELDKAIENYEKAADFYKGEDSNSSANKCLLKVAMYSAQQMNYSKACQIYEEVASSAMDNSLLKYSAKDHFFKAALCHLCIDLQNAQLALQRYNDSFATFADSREYKLLQKLIGALEDQNEDAYTEAVKEYDSISRLDQWLTTILLRIKKSISSDPDLR</sequence>
<dbReference type="OrthoDB" id="9984275at2759"/>
<evidence type="ECO:0008006" key="11">
    <source>
        <dbReference type="Google" id="ProtNLM"/>
    </source>
</evidence>
<keyword evidence="3 7" id="KW-0813">Transport</keyword>
<comment type="subcellular location">
    <subcellularLocation>
        <location evidence="1 7">Membrane</location>
        <topology evidence="1 7">Peripheral membrane protein</topology>
    </subcellularLocation>
</comment>
<dbReference type="OMA" id="WSVKEYL"/>
<evidence type="ECO:0000256" key="1">
    <source>
        <dbReference type="ARBA" id="ARBA00004170"/>
    </source>
</evidence>
<dbReference type="RefSeq" id="XP_785670.2">
    <property type="nucleotide sequence ID" value="XM_780577.5"/>
</dbReference>
<dbReference type="InParanoid" id="A0A7M7TGN9"/>
<dbReference type="GO" id="GO:0031201">
    <property type="term" value="C:SNARE complex"/>
    <property type="evidence" value="ECO:0000318"/>
    <property type="project" value="GO_Central"/>
</dbReference>
<dbReference type="Gene3D" id="1.25.40.10">
    <property type="entry name" value="Tetratricopeptide repeat domain"/>
    <property type="match status" value="1"/>
</dbReference>
<dbReference type="GO" id="GO:0005483">
    <property type="term" value="F:soluble NSF attachment protein activity"/>
    <property type="evidence" value="ECO:0000318"/>
    <property type="project" value="GO_Central"/>
</dbReference>